<proteinExistence type="predicted"/>
<feature type="transmembrane region" description="Helical" evidence="1">
    <location>
        <begin position="43"/>
        <end position="64"/>
    </location>
</feature>
<protein>
    <submittedName>
        <fullName evidence="3">Uncharacterized protein</fullName>
    </submittedName>
</protein>
<evidence type="ECO:0000256" key="1">
    <source>
        <dbReference type="SAM" id="Phobius"/>
    </source>
</evidence>
<comment type="caution">
    <text evidence="3">The sequence shown here is derived from an EMBL/GenBank/DDBJ whole genome shotgun (WGS) entry which is preliminary data.</text>
</comment>
<evidence type="ECO:0000313" key="5">
    <source>
        <dbReference type="Proteomes" id="UP000663889"/>
    </source>
</evidence>
<feature type="chain" id="PRO_5035602088" evidence="2">
    <location>
        <begin position="20"/>
        <end position="128"/>
    </location>
</feature>
<reference evidence="3" key="1">
    <citation type="submission" date="2021-02" db="EMBL/GenBank/DDBJ databases">
        <authorList>
            <person name="Nowell W R."/>
        </authorList>
    </citation>
    <scope>NUCLEOTIDE SEQUENCE</scope>
</reference>
<keyword evidence="1" id="KW-0812">Transmembrane</keyword>
<accession>A0A814NY60</accession>
<gene>
    <name evidence="4" type="ORF">FNK824_LOCUS5110</name>
    <name evidence="3" type="ORF">SEV965_LOCUS15691</name>
</gene>
<dbReference type="AlphaFoldDB" id="A0A814NY60"/>
<sequence>MNNLIIFHFLLILLTIVNCGNFSTTKKPNTNLQKSKFKYRLNLIIGILLLILIILILILFYIFYIRQRIKNNNNNNNKNKNKKVKRQNDQYDIPIVSYNINELDTIQTVGTPSEFIDHYTETEVKTII</sequence>
<dbReference type="Proteomes" id="UP000663889">
    <property type="component" value="Unassembled WGS sequence"/>
</dbReference>
<keyword evidence="1" id="KW-0472">Membrane</keyword>
<evidence type="ECO:0000256" key="2">
    <source>
        <dbReference type="SAM" id="SignalP"/>
    </source>
</evidence>
<name>A0A814NY60_9BILA</name>
<dbReference type="EMBL" id="CAJNOU010000829">
    <property type="protein sequence ID" value="CAF1097462.1"/>
    <property type="molecule type" value="Genomic_DNA"/>
</dbReference>
<organism evidence="3 5">
    <name type="scientific">Rotaria sordida</name>
    <dbReference type="NCBI Taxonomy" id="392033"/>
    <lineage>
        <taxon>Eukaryota</taxon>
        <taxon>Metazoa</taxon>
        <taxon>Spiralia</taxon>
        <taxon>Gnathifera</taxon>
        <taxon>Rotifera</taxon>
        <taxon>Eurotatoria</taxon>
        <taxon>Bdelloidea</taxon>
        <taxon>Philodinida</taxon>
        <taxon>Philodinidae</taxon>
        <taxon>Rotaria</taxon>
    </lineage>
</organism>
<keyword evidence="2" id="KW-0732">Signal</keyword>
<dbReference type="EMBL" id="CAJOBE010000398">
    <property type="protein sequence ID" value="CAF3634726.1"/>
    <property type="molecule type" value="Genomic_DNA"/>
</dbReference>
<dbReference type="Proteomes" id="UP000663874">
    <property type="component" value="Unassembled WGS sequence"/>
</dbReference>
<evidence type="ECO:0000313" key="3">
    <source>
        <dbReference type="EMBL" id="CAF1097462.1"/>
    </source>
</evidence>
<feature type="signal peptide" evidence="2">
    <location>
        <begin position="1"/>
        <end position="19"/>
    </location>
</feature>
<keyword evidence="1" id="KW-1133">Transmembrane helix</keyword>
<evidence type="ECO:0000313" key="4">
    <source>
        <dbReference type="EMBL" id="CAF3634726.1"/>
    </source>
</evidence>